<sequence length="93" mass="9905">MKERGISEPGADEAPRNIVQLWRGEPRVDAAGAAAAAALDPAKTRPPLTGRSDGGRGRSLMMALHVITKSPPAVRLRPTAPGKREKRQSKTKS</sequence>
<evidence type="ECO:0000256" key="1">
    <source>
        <dbReference type="SAM" id="MobiDB-lite"/>
    </source>
</evidence>
<protein>
    <submittedName>
        <fullName evidence="2">Uncharacterized protein</fullName>
    </submittedName>
</protein>
<dbReference type="AlphaFoldDB" id="A0A4Z2I6C1"/>
<evidence type="ECO:0000313" key="2">
    <source>
        <dbReference type="EMBL" id="TNN72864.1"/>
    </source>
</evidence>
<keyword evidence="3" id="KW-1185">Reference proteome</keyword>
<evidence type="ECO:0000313" key="3">
    <source>
        <dbReference type="Proteomes" id="UP000314294"/>
    </source>
</evidence>
<organism evidence="2 3">
    <name type="scientific">Liparis tanakae</name>
    <name type="common">Tanaka's snailfish</name>
    <dbReference type="NCBI Taxonomy" id="230148"/>
    <lineage>
        <taxon>Eukaryota</taxon>
        <taxon>Metazoa</taxon>
        <taxon>Chordata</taxon>
        <taxon>Craniata</taxon>
        <taxon>Vertebrata</taxon>
        <taxon>Euteleostomi</taxon>
        <taxon>Actinopterygii</taxon>
        <taxon>Neopterygii</taxon>
        <taxon>Teleostei</taxon>
        <taxon>Neoteleostei</taxon>
        <taxon>Acanthomorphata</taxon>
        <taxon>Eupercaria</taxon>
        <taxon>Perciformes</taxon>
        <taxon>Cottioidei</taxon>
        <taxon>Cottales</taxon>
        <taxon>Liparidae</taxon>
        <taxon>Liparis</taxon>
    </lineage>
</organism>
<name>A0A4Z2I6C1_9TELE</name>
<reference evidence="2 3" key="1">
    <citation type="submission" date="2019-03" db="EMBL/GenBank/DDBJ databases">
        <title>First draft genome of Liparis tanakae, snailfish: a comprehensive survey of snailfish specific genes.</title>
        <authorList>
            <person name="Kim W."/>
            <person name="Song I."/>
            <person name="Jeong J.-H."/>
            <person name="Kim D."/>
            <person name="Kim S."/>
            <person name="Ryu S."/>
            <person name="Song J.Y."/>
            <person name="Lee S.K."/>
        </authorList>
    </citation>
    <scope>NUCLEOTIDE SEQUENCE [LARGE SCALE GENOMIC DNA]</scope>
    <source>
        <tissue evidence="2">Muscle</tissue>
    </source>
</reference>
<dbReference type="Proteomes" id="UP000314294">
    <property type="component" value="Unassembled WGS sequence"/>
</dbReference>
<feature type="region of interest" description="Disordered" evidence="1">
    <location>
        <begin position="36"/>
        <end position="93"/>
    </location>
</feature>
<gene>
    <name evidence="2" type="ORF">EYF80_016975</name>
</gene>
<dbReference type="EMBL" id="SRLO01000132">
    <property type="protein sequence ID" value="TNN72864.1"/>
    <property type="molecule type" value="Genomic_DNA"/>
</dbReference>
<feature type="compositionally biased region" description="Basic residues" evidence="1">
    <location>
        <begin position="84"/>
        <end position="93"/>
    </location>
</feature>
<comment type="caution">
    <text evidence="2">The sequence shown here is derived from an EMBL/GenBank/DDBJ whole genome shotgun (WGS) entry which is preliminary data.</text>
</comment>
<accession>A0A4Z2I6C1</accession>
<proteinExistence type="predicted"/>